<feature type="region of interest" description="Disordered" evidence="1">
    <location>
        <begin position="831"/>
        <end position="863"/>
    </location>
</feature>
<feature type="region of interest" description="Disordered" evidence="1">
    <location>
        <begin position="531"/>
        <end position="557"/>
    </location>
</feature>
<dbReference type="STRING" id="33097.A0A150GK94"/>
<organism evidence="2 3">
    <name type="scientific">Gonium pectorale</name>
    <name type="common">Green alga</name>
    <dbReference type="NCBI Taxonomy" id="33097"/>
    <lineage>
        <taxon>Eukaryota</taxon>
        <taxon>Viridiplantae</taxon>
        <taxon>Chlorophyta</taxon>
        <taxon>core chlorophytes</taxon>
        <taxon>Chlorophyceae</taxon>
        <taxon>CS clade</taxon>
        <taxon>Chlamydomonadales</taxon>
        <taxon>Volvocaceae</taxon>
        <taxon>Gonium</taxon>
    </lineage>
</organism>
<sequence length="1563" mass="155445">MTKEHSGPSLLRFQTAQSLDVSSVVPGVSGYLAVYDVQTNTRLGRVDLKSVPVEMAFAPDGSVIIVVVQDWIVYSVSTSSWKARVLVPRRAKMDKPLERCLLAVAPGHNPFIYFCRYAKDTLRLATLPSRAGGVAADGGAGADAHAAAGGGGRGRGGGASGNWGSRVKLDVQKPILALACHVVDAQVLVLTGDGSLRGYAIAGGGGDVLSPLYSVPVVEGADKGWQAPGLLACVPHPSVPGGALVLQGSASLPSPQGPSGAAVAVLEAPGRGPPTPLLRTRMPGWATTVGLGVDPATNTLLAFGLSEGGRLRSGAWRLSYRQGAVGVALRASRVEPQDLTPLLDSVRRTKGALANGMAVGAAAAAAFVTPGAAAEPLAPTAAALARSATLGGAGGYGVGPASAPTWAGLWSVSPAWSHDVSGSCLLESQLGPHVRRVLVHPGLGLLAVAAEPSAAASLKRELLFTGRGELATEEAALARRTAHVALLHVANLEAHAGGWRGVRAAPQHTGLAAWMPPQLAAAAAAAAAAAPAVADDSSDDEAPPPPPAPSVGEAGAAADGSLTLPPHVYYLAGNRLMKYSLITRTAGTIVQLPTDAPDGDTRQPRQLLHSARRGAWLVFFESAAGAPTAAAGGNGMNGTAGGAASGPERFTWALVNAGTFGAATDGGAGGGAVAGLVTWVRAGKCGCFLGPDDAHFAIASANGRLLEVFDTSAGAAAPGAGGPTVGRAPAPAPPPQPLLTLTLEGGVLLPPAGLGAPIFPGPPMTNAPLTEARAPPEAPPHDWRRFRGSGVVLWQSPDGCLSATTLPALVRVPLEAPPPAAAVPTAAAARAAAADSSDDDSDAGGGGGAATEPEQPYYATLPSGHHFGTFPRQGTLPLLPGENVIHVAWQSLIVGGAAAATDGPADAVAAVLTSSRLLLVTAGLRVVCAASLATHGSAAVPEPLTSVMWAGPMLLASTATGQLMQLTWTGSLLPVATVSPTGHGALVGVTADSLLLLRTPLGAPPAAAAAAAASGNPAAAAALAEVVARPAALLQPLMIGWATLAATGLLSHGRTANLVRPALRHVLASYDAYGFTPRGVWALIAAGAWDVAAAVAAHMPPLDSSVKLAAAAAAGGWSTVAAALTGEATRALHAPAPPPRGSELHSKLVAAAAGALSHGQLTVAGELFQAAGEWAAAMILAVCSGQVQNVSAVATRLASGGIGGAPLAPAADAAAAGQLASALRSVYGSVGSPVGDLTLSLSLSGSEAEPLERADRWPLAASMAAPAAIAVQGALPRSTVSDAELGAIPPAAAAGSSALAYYGLTATAAGAVAAAAAAAGARVAAADRGAGAASLSGADSSHRPGGSLAGNDLETASVASSDAAQLAARAEFLNHAGAGLYTGGVAAMQSGDWRTAAAHFSRGMSVLQHEERTGPGALEEGARRARLGFCAAYYTAVRLLEGVGSGAGRREARLYRYLAGLRLDPTHATALLREAITRNKAIGNYRYAGDQLTALIGRVADTAPGEYLAQLQAEIEECDRHGGSNADVPGDEQVEDWAALVVAAGEGGGGKADVDALVLPLLA</sequence>
<keyword evidence="3" id="KW-1185">Reference proteome</keyword>
<evidence type="ECO:0000256" key="1">
    <source>
        <dbReference type="SAM" id="MobiDB-lite"/>
    </source>
</evidence>
<comment type="caution">
    <text evidence="2">The sequence shown here is derived from an EMBL/GenBank/DDBJ whole genome shotgun (WGS) entry which is preliminary data.</text>
</comment>
<feature type="region of interest" description="Disordered" evidence="1">
    <location>
        <begin position="1333"/>
        <end position="1352"/>
    </location>
</feature>
<name>A0A150GK94_GONPE</name>
<evidence type="ECO:0000313" key="2">
    <source>
        <dbReference type="EMBL" id="KXZ50212.1"/>
    </source>
</evidence>
<dbReference type="EMBL" id="LSYV01000018">
    <property type="protein sequence ID" value="KXZ50212.1"/>
    <property type="molecule type" value="Genomic_DNA"/>
</dbReference>
<protein>
    <submittedName>
        <fullName evidence="2">Uncharacterized protein</fullName>
    </submittedName>
</protein>
<dbReference type="OrthoDB" id="511390at2759"/>
<dbReference type="PANTHER" id="PTHR19878:SF17">
    <property type="entry name" value="TRANSDUCIN_WD40 REPEAT-LIKE SUPERFAMILY PROTEIN"/>
    <property type="match status" value="1"/>
</dbReference>
<dbReference type="Proteomes" id="UP000075714">
    <property type="component" value="Unassembled WGS sequence"/>
</dbReference>
<dbReference type="PANTHER" id="PTHR19878">
    <property type="entry name" value="AUTOPHAGY PROTEIN 16-LIKE"/>
    <property type="match status" value="1"/>
</dbReference>
<proteinExistence type="predicted"/>
<gene>
    <name evidence="2" type="ORF">GPECTOR_17g849</name>
</gene>
<evidence type="ECO:0000313" key="3">
    <source>
        <dbReference type="Proteomes" id="UP000075714"/>
    </source>
</evidence>
<dbReference type="InterPro" id="IPR011044">
    <property type="entry name" value="Quino_amine_DH_bsu"/>
</dbReference>
<reference evidence="3" key="1">
    <citation type="journal article" date="2016" name="Nat. Commun.">
        <title>The Gonium pectorale genome demonstrates co-option of cell cycle regulation during the evolution of multicellularity.</title>
        <authorList>
            <person name="Hanschen E.R."/>
            <person name="Marriage T.N."/>
            <person name="Ferris P.J."/>
            <person name="Hamaji T."/>
            <person name="Toyoda A."/>
            <person name="Fujiyama A."/>
            <person name="Neme R."/>
            <person name="Noguchi H."/>
            <person name="Minakuchi Y."/>
            <person name="Suzuki M."/>
            <person name="Kawai-Toyooka H."/>
            <person name="Smith D.R."/>
            <person name="Sparks H."/>
            <person name="Anderson J."/>
            <person name="Bakaric R."/>
            <person name="Luria V."/>
            <person name="Karger A."/>
            <person name="Kirschner M.W."/>
            <person name="Durand P.M."/>
            <person name="Michod R.E."/>
            <person name="Nozaki H."/>
            <person name="Olson B.J."/>
        </authorList>
    </citation>
    <scope>NUCLEOTIDE SEQUENCE [LARGE SCALE GENOMIC DNA]</scope>
    <source>
        <strain evidence="3">NIES-2863</strain>
    </source>
</reference>
<dbReference type="SUPFAM" id="SSF50969">
    <property type="entry name" value="YVTN repeat-like/Quinoprotein amine dehydrogenase"/>
    <property type="match status" value="1"/>
</dbReference>
<dbReference type="SUPFAM" id="SSF75011">
    <property type="entry name" value="3-carboxy-cis,cis-mucoante lactonizing enzyme"/>
    <property type="match status" value="1"/>
</dbReference>
<accession>A0A150GK94</accession>
<dbReference type="InterPro" id="IPR045160">
    <property type="entry name" value="ATG16"/>
</dbReference>
<dbReference type="GO" id="GO:0000045">
    <property type="term" value="P:autophagosome assembly"/>
    <property type="evidence" value="ECO:0007669"/>
    <property type="project" value="InterPro"/>
</dbReference>